<reference evidence="5 6" key="1">
    <citation type="journal article" date="2016" name="Nat. Commun.">
        <title>Microbial interactions lead to rapid micro-scale successions on model marine particles.</title>
        <authorList>
            <person name="Datta M.S."/>
            <person name="Sliwerska E."/>
            <person name="Gore J."/>
            <person name="Polz M.F."/>
            <person name="Cordero O.X."/>
        </authorList>
    </citation>
    <scope>NUCLEOTIDE SEQUENCE [LARGE SCALE GENOMIC DNA]</scope>
    <source>
        <strain evidence="5 6">4G03</strain>
    </source>
</reference>
<dbReference type="GO" id="GO:0017000">
    <property type="term" value="P:antibiotic biosynthetic process"/>
    <property type="evidence" value="ECO:0007669"/>
    <property type="project" value="UniProtKB-KW"/>
</dbReference>
<dbReference type="Proteomes" id="UP000222163">
    <property type="component" value="Unassembled WGS sequence"/>
</dbReference>
<organism evidence="5 6">
    <name type="scientific">Tenacibaculum discolor</name>
    <dbReference type="NCBI Taxonomy" id="361581"/>
    <lineage>
        <taxon>Bacteria</taxon>
        <taxon>Pseudomonadati</taxon>
        <taxon>Bacteroidota</taxon>
        <taxon>Flavobacteriia</taxon>
        <taxon>Flavobacteriales</taxon>
        <taxon>Flavobacteriaceae</taxon>
        <taxon>Tenacibaculum</taxon>
    </lineage>
</organism>
<accession>A0A2G1BU96</accession>
<dbReference type="InterPro" id="IPR003819">
    <property type="entry name" value="TauD/TfdA-like"/>
</dbReference>
<feature type="domain" description="TauD/TfdA-like" evidence="4">
    <location>
        <begin position="22"/>
        <end position="232"/>
    </location>
</feature>
<dbReference type="PANTHER" id="PTHR10696:SF56">
    <property type="entry name" value="TAUD_TFDA-LIKE DOMAIN-CONTAINING PROTEIN"/>
    <property type="match status" value="1"/>
</dbReference>
<name>A0A2G1BU96_9FLAO</name>
<dbReference type="GO" id="GO:0016706">
    <property type="term" value="F:2-oxoglutarate-dependent dioxygenase activity"/>
    <property type="evidence" value="ECO:0007669"/>
    <property type="project" value="UniProtKB-ARBA"/>
</dbReference>
<gene>
    <name evidence="5" type="ORF">CSC81_08530</name>
</gene>
<keyword evidence="2" id="KW-0560">Oxidoreductase</keyword>
<evidence type="ECO:0000313" key="6">
    <source>
        <dbReference type="Proteomes" id="UP000222163"/>
    </source>
</evidence>
<sequence>MTKTLDLLTKYNFKETIIFQQIIDDLRKGKSIVHITNFPISDNDLSTFINQIGSPIHEYRNNDQKAIFDVRIYKQNNYFKSIANSNLAFPLHTDCADFESVPNCIGLLCVEPALNMQGINSFSSVEDIFKKIPRKKLNELKTKNWKFRNRLKPIFQKNRENITVCYDRITIESFSKNNKEEIEELNRLDKLFEENSFQIMLRKGDLILFRNDLFLHGRSSFEANSKRLIKRIRFDIK</sequence>
<evidence type="ECO:0000256" key="3">
    <source>
        <dbReference type="ARBA" id="ARBA00023194"/>
    </source>
</evidence>
<protein>
    <recommendedName>
        <fullName evidence="4">TauD/TfdA-like domain-containing protein</fullName>
    </recommendedName>
</protein>
<dbReference type="PANTHER" id="PTHR10696">
    <property type="entry name" value="GAMMA-BUTYROBETAINE HYDROXYLASE-RELATED"/>
    <property type="match status" value="1"/>
</dbReference>
<proteinExistence type="predicted"/>
<dbReference type="Pfam" id="PF02668">
    <property type="entry name" value="TauD"/>
    <property type="match status" value="1"/>
</dbReference>
<evidence type="ECO:0000313" key="5">
    <source>
        <dbReference type="EMBL" id="PHN97622.1"/>
    </source>
</evidence>
<evidence type="ECO:0000256" key="2">
    <source>
        <dbReference type="ARBA" id="ARBA00023002"/>
    </source>
</evidence>
<keyword evidence="3" id="KW-0045">Antibiotic biosynthesis</keyword>
<comment type="caution">
    <text evidence="5">The sequence shown here is derived from an EMBL/GenBank/DDBJ whole genome shotgun (WGS) entry which is preliminary data.</text>
</comment>
<dbReference type="InterPro" id="IPR042098">
    <property type="entry name" value="TauD-like_sf"/>
</dbReference>
<dbReference type="EMBL" id="PDUU01000006">
    <property type="protein sequence ID" value="PHN97622.1"/>
    <property type="molecule type" value="Genomic_DNA"/>
</dbReference>
<dbReference type="SUPFAM" id="SSF51197">
    <property type="entry name" value="Clavaminate synthase-like"/>
    <property type="match status" value="1"/>
</dbReference>
<dbReference type="InterPro" id="IPR050411">
    <property type="entry name" value="AlphaKG_dependent_hydroxylases"/>
</dbReference>
<evidence type="ECO:0000259" key="4">
    <source>
        <dbReference type="Pfam" id="PF02668"/>
    </source>
</evidence>
<evidence type="ECO:0000256" key="1">
    <source>
        <dbReference type="ARBA" id="ARBA00001954"/>
    </source>
</evidence>
<comment type="cofactor">
    <cofactor evidence="1">
        <name>Fe(2+)</name>
        <dbReference type="ChEBI" id="CHEBI:29033"/>
    </cofactor>
</comment>
<dbReference type="AlphaFoldDB" id="A0A2G1BU96"/>
<dbReference type="Gene3D" id="3.60.130.10">
    <property type="entry name" value="Clavaminate synthase-like"/>
    <property type="match status" value="1"/>
</dbReference>